<protein>
    <submittedName>
        <fullName evidence="1">Uncharacterized protein</fullName>
    </submittedName>
</protein>
<evidence type="ECO:0000313" key="1">
    <source>
        <dbReference type="EMBL" id="WFG00339.1"/>
    </source>
</evidence>
<gene>
    <name evidence="1" type="ORF">P5S46_21490</name>
</gene>
<name>A0AAJ5ZH77_AERCA</name>
<dbReference type="EMBL" id="CP120943">
    <property type="protein sequence ID" value="WFG00339.1"/>
    <property type="molecule type" value="Genomic_DNA"/>
</dbReference>
<sequence>MIKTIAAGSSYFKGSKSVLKSAESSASLERQPKYYADPLTASYGMVSPGVTLYSPANPKTLSQDFQLFSMGGKPLNAQVAAVRALLSEAGYQFRVQSIAGSEHMTVDVPQLNGADVGVTSKSLIGLANKYLGYKFDPELNFTLYYEDGALLNQMSAMSGYLHISKTTENIRLLDLDNLEVKQILISQGQAGIVRTCHELGCVGVYRTENVQTHDSGTVNVPTITLLKAHENKMSGVAVRETVPFTSNAIDIINFRDRAFNMIGAGSPPPKLGLLESIKLLTPQESCASVSHQSPKMRI</sequence>
<accession>A0AAJ5ZH77</accession>
<dbReference type="RefSeq" id="WP_128342846.1">
    <property type="nucleotide sequence ID" value="NZ_CAWOMG010000077.1"/>
</dbReference>
<keyword evidence="1" id="KW-0614">Plasmid</keyword>
<geneLocation type="plasmid" evidence="1 2">
    <name>pAC1520</name>
</geneLocation>
<dbReference type="AlphaFoldDB" id="A0AAJ5ZH77"/>
<proteinExistence type="predicted"/>
<reference evidence="1" key="1">
    <citation type="submission" date="2023-03" db="EMBL/GenBank/DDBJ databases">
        <title>Aeromonas caviae strain AC1520.</title>
        <authorList>
            <person name="Xie T."/>
            <person name="Zhang Q."/>
            <person name="Deng J."/>
            <person name="Li X."/>
        </authorList>
    </citation>
    <scope>NUCLEOTIDE SEQUENCE</scope>
    <source>
        <strain evidence="1">AC1520</strain>
        <plasmid evidence="1">pAC1520</plasmid>
    </source>
</reference>
<dbReference type="Proteomes" id="UP001218423">
    <property type="component" value="Plasmid pAC1520"/>
</dbReference>
<organism evidence="1 2">
    <name type="scientific">Aeromonas caviae</name>
    <name type="common">Aeromonas punctata</name>
    <dbReference type="NCBI Taxonomy" id="648"/>
    <lineage>
        <taxon>Bacteria</taxon>
        <taxon>Pseudomonadati</taxon>
        <taxon>Pseudomonadota</taxon>
        <taxon>Gammaproteobacteria</taxon>
        <taxon>Aeromonadales</taxon>
        <taxon>Aeromonadaceae</taxon>
        <taxon>Aeromonas</taxon>
    </lineage>
</organism>
<evidence type="ECO:0000313" key="2">
    <source>
        <dbReference type="Proteomes" id="UP001218423"/>
    </source>
</evidence>